<dbReference type="PANTHER" id="PTHR43046">
    <property type="entry name" value="GDP-MANNOSE MANNOSYL HYDROLASE"/>
    <property type="match status" value="1"/>
</dbReference>
<evidence type="ECO:0000256" key="1">
    <source>
        <dbReference type="ARBA" id="ARBA00001946"/>
    </source>
</evidence>
<sequence length="256" mass="28445">MNDPYGGRAEKLIRDGVAGRIRAGGGVPDVRVAEETELPRLLQAKLYEEADEFAASRSPEEAADLLEVVHALAALIGLSPGELERVRAEKAGELGGFTRGHVLRGHEQPPRPLVQKARALLLDGDDLLLFRRTRPGRAPYWTTPGGRVEDGDPDLPSALRREVWEELGATVGPLRRVFTFFEHRPLEDYRHHFYLCRLESMDLSQRCGPEFGDPSRGAYDVESHRCTGASFAGLELWPLELRDYLADEADGLPSLI</sequence>
<dbReference type="Gene3D" id="3.90.79.10">
    <property type="entry name" value="Nucleoside Triphosphate Pyrophosphohydrolase"/>
    <property type="match status" value="1"/>
</dbReference>
<evidence type="ECO:0000256" key="2">
    <source>
        <dbReference type="ARBA" id="ARBA00022801"/>
    </source>
</evidence>
<reference evidence="5" key="1">
    <citation type="journal article" date="2019" name="Int. J. Syst. Evol. Microbiol.">
        <title>The Global Catalogue of Microorganisms (GCM) 10K type strain sequencing project: providing services to taxonomists for standard genome sequencing and annotation.</title>
        <authorList>
            <consortium name="The Broad Institute Genomics Platform"/>
            <consortium name="The Broad Institute Genome Sequencing Center for Infectious Disease"/>
            <person name="Wu L."/>
            <person name="Ma J."/>
        </authorList>
    </citation>
    <scope>NUCLEOTIDE SEQUENCE [LARGE SCALE GENOMIC DNA]</scope>
    <source>
        <strain evidence="5">JCM 9377</strain>
    </source>
</reference>
<keyword evidence="5" id="KW-1185">Reference proteome</keyword>
<proteinExistence type="predicted"/>
<dbReference type="PROSITE" id="PS51462">
    <property type="entry name" value="NUDIX"/>
    <property type="match status" value="1"/>
</dbReference>
<dbReference type="InterPro" id="IPR038735">
    <property type="entry name" value="MSMEG_1276-like_NTP-PPase_dom"/>
</dbReference>
<organism evidence="4 5">
    <name type="scientific">Actinocorallia longicatena</name>
    <dbReference type="NCBI Taxonomy" id="111803"/>
    <lineage>
        <taxon>Bacteria</taxon>
        <taxon>Bacillati</taxon>
        <taxon>Actinomycetota</taxon>
        <taxon>Actinomycetes</taxon>
        <taxon>Streptosporangiales</taxon>
        <taxon>Thermomonosporaceae</taxon>
        <taxon>Actinocorallia</taxon>
    </lineage>
</organism>
<dbReference type="Proteomes" id="UP001501237">
    <property type="component" value="Unassembled WGS sequence"/>
</dbReference>
<dbReference type="SUPFAM" id="SSF55811">
    <property type="entry name" value="Nudix"/>
    <property type="match status" value="1"/>
</dbReference>
<dbReference type="InterPro" id="IPR000086">
    <property type="entry name" value="NUDIX_hydrolase_dom"/>
</dbReference>
<dbReference type="EMBL" id="BAAAUV010000006">
    <property type="protein sequence ID" value="GAA3209937.1"/>
    <property type="molecule type" value="Genomic_DNA"/>
</dbReference>
<dbReference type="RefSeq" id="WP_344827429.1">
    <property type="nucleotide sequence ID" value="NZ_BAAAUV010000006.1"/>
</dbReference>
<protein>
    <recommendedName>
        <fullName evidence="3">Nudix hydrolase domain-containing protein</fullName>
    </recommendedName>
</protein>
<feature type="domain" description="Nudix hydrolase" evidence="3">
    <location>
        <begin position="112"/>
        <end position="256"/>
    </location>
</feature>
<gene>
    <name evidence="4" type="ORF">GCM10010468_27600</name>
</gene>
<dbReference type="CDD" id="cd11532">
    <property type="entry name" value="NTP-PPase_COG4997"/>
    <property type="match status" value="1"/>
</dbReference>
<accession>A0ABP6Q7R1</accession>
<evidence type="ECO:0000259" key="3">
    <source>
        <dbReference type="PROSITE" id="PS51462"/>
    </source>
</evidence>
<comment type="cofactor">
    <cofactor evidence="1">
        <name>Mg(2+)</name>
        <dbReference type="ChEBI" id="CHEBI:18420"/>
    </cofactor>
</comment>
<comment type="caution">
    <text evidence="4">The sequence shown here is derived from an EMBL/GenBank/DDBJ whole genome shotgun (WGS) entry which is preliminary data.</text>
</comment>
<dbReference type="Pfam" id="PF00293">
    <property type="entry name" value="NUDIX"/>
    <property type="match status" value="1"/>
</dbReference>
<evidence type="ECO:0000313" key="5">
    <source>
        <dbReference type="Proteomes" id="UP001501237"/>
    </source>
</evidence>
<dbReference type="InterPro" id="IPR015797">
    <property type="entry name" value="NUDIX_hydrolase-like_dom_sf"/>
</dbReference>
<evidence type="ECO:0000313" key="4">
    <source>
        <dbReference type="EMBL" id="GAA3209937.1"/>
    </source>
</evidence>
<keyword evidence="2" id="KW-0378">Hydrolase</keyword>
<dbReference type="PANTHER" id="PTHR43046:SF14">
    <property type="entry name" value="MUTT_NUDIX FAMILY PROTEIN"/>
    <property type="match status" value="1"/>
</dbReference>
<name>A0ABP6Q7R1_9ACTN</name>